<dbReference type="SUPFAM" id="SSF103647">
    <property type="entry name" value="TSP type-3 repeat"/>
    <property type="match status" value="1"/>
</dbReference>
<gene>
    <name evidence="5" type="ORF">COY93_02920</name>
</gene>
<dbReference type="Proteomes" id="UP000230973">
    <property type="component" value="Unassembled WGS sequence"/>
</dbReference>
<organism evidence="5 6">
    <name type="scientific">Candidatus Uhrbacteria bacterium CG_4_10_14_0_8_um_filter_58_22</name>
    <dbReference type="NCBI Taxonomy" id="1975029"/>
    <lineage>
        <taxon>Bacteria</taxon>
        <taxon>Candidatus Uhriibacteriota</taxon>
    </lineage>
</organism>
<evidence type="ECO:0008006" key="7">
    <source>
        <dbReference type="Google" id="ProtNLM"/>
    </source>
</evidence>
<protein>
    <recommendedName>
        <fullName evidence="7">Cartilage oligomeric matrix protein</fullName>
    </recommendedName>
</protein>
<evidence type="ECO:0000256" key="4">
    <source>
        <dbReference type="SAM" id="SignalP"/>
    </source>
</evidence>
<feature type="compositionally biased region" description="Acidic residues" evidence="3">
    <location>
        <begin position="25"/>
        <end position="51"/>
    </location>
</feature>
<dbReference type="EMBL" id="PFLC01000037">
    <property type="protein sequence ID" value="PIY62485.1"/>
    <property type="molecule type" value="Genomic_DNA"/>
</dbReference>
<dbReference type="Gene3D" id="4.10.1080.10">
    <property type="entry name" value="TSP type-3 repeat"/>
    <property type="match status" value="1"/>
</dbReference>
<evidence type="ECO:0000313" key="5">
    <source>
        <dbReference type="EMBL" id="PIY62485.1"/>
    </source>
</evidence>
<reference evidence="6" key="1">
    <citation type="submission" date="2017-09" db="EMBL/GenBank/DDBJ databases">
        <title>Depth-based differentiation of microbial function through sediment-hosted aquifers and enrichment of novel symbionts in the deep terrestrial subsurface.</title>
        <authorList>
            <person name="Probst A.J."/>
            <person name="Ladd B."/>
            <person name="Jarett J.K."/>
            <person name="Geller-Mcgrath D.E."/>
            <person name="Sieber C.M.K."/>
            <person name="Emerson J.B."/>
            <person name="Anantharaman K."/>
            <person name="Thomas B.C."/>
            <person name="Malmstrom R."/>
            <person name="Stieglmeier M."/>
            <person name="Klingl A."/>
            <person name="Woyke T."/>
            <person name="Ryan C.M."/>
            <person name="Banfield J.F."/>
        </authorList>
    </citation>
    <scope>NUCLEOTIDE SEQUENCE [LARGE SCALE GENOMIC DNA]</scope>
</reference>
<feature type="chain" id="PRO_5014863512" description="Cartilage oligomeric matrix protein" evidence="4">
    <location>
        <begin position="23"/>
        <end position="256"/>
    </location>
</feature>
<feature type="region of interest" description="Disordered" evidence="3">
    <location>
        <begin position="25"/>
        <end position="104"/>
    </location>
</feature>
<dbReference type="PANTHER" id="PTHR10199">
    <property type="entry name" value="THROMBOSPONDIN"/>
    <property type="match status" value="1"/>
</dbReference>
<dbReference type="GO" id="GO:0005509">
    <property type="term" value="F:calcium ion binding"/>
    <property type="evidence" value="ECO:0007669"/>
    <property type="project" value="InterPro"/>
</dbReference>
<evidence type="ECO:0000313" key="6">
    <source>
        <dbReference type="Proteomes" id="UP000230973"/>
    </source>
</evidence>
<feature type="signal peptide" evidence="4">
    <location>
        <begin position="1"/>
        <end position="22"/>
    </location>
</feature>
<dbReference type="Pfam" id="PF02412">
    <property type="entry name" value="TSP_3"/>
    <property type="match status" value="2"/>
</dbReference>
<comment type="caution">
    <text evidence="5">The sequence shown here is derived from an EMBL/GenBank/DDBJ whole genome shotgun (WGS) entry which is preliminary data.</text>
</comment>
<sequence length="256" mass="27206">MKRFIILAAILLAALVAAPACDDSPVDGDTDADVDVGEDTDHDGVPDDIDNCPDVPNSDQTDADGDQLGNKCDDDLDGDGYDNDTDNCSEISNPAQTDSDGDGVGDLCQGNTPGCIPGPLRIRIEDDGGENMAIVFMFNPRYIGDAICAGVCGFAGVRDALIVTDTDSDGWLDFEYRVRPEDLEEDTRFMLAYKAAEDCRALSCDTGDWTMGYGDPVTDGTMCEVDLSFVCCSASDLNYCLLIAEVVDGQIVGGNM</sequence>
<dbReference type="InterPro" id="IPR028974">
    <property type="entry name" value="TSP_type-3_rpt"/>
</dbReference>
<feature type="compositionally biased region" description="Polar residues" evidence="3">
    <location>
        <begin position="88"/>
        <end position="98"/>
    </location>
</feature>
<dbReference type="PANTHER" id="PTHR10199:SF100">
    <property type="entry name" value="THROMBOSPONDIN, ISOFORM A"/>
    <property type="match status" value="1"/>
</dbReference>
<dbReference type="GO" id="GO:0007155">
    <property type="term" value="P:cell adhesion"/>
    <property type="evidence" value="ECO:0007669"/>
    <property type="project" value="InterPro"/>
</dbReference>
<keyword evidence="1 4" id="KW-0732">Signal</keyword>
<evidence type="ECO:0000256" key="2">
    <source>
        <dbReference type="ARBA" id="ARBA00022837"/>
    </source>
</evidence>
<keyword evidence="2" id="KW-0106">Calcium</keyword>
<evidence type="ECO:0000256" key="1">
    <source>
        <dbReference type="ARBA" id="ARBA00022729"/>
    </source>
</evidence>
<name>A0A2M7QAT7_9BACT</name>
<feature type="compositionally biased region" description="Acidic residues" evidence="3">
    <location>
        <begin position="74"/>
        <end position="87"/>
    </location>
</feature>
<proteinExistence type="predicted"/>
<accession>A0A2M7QAT7</accession>
<dbReference type="InterPro" id="IPR003367">
    <property type="entry name" value="Thrombospondin_3-like_rpt"/>
</dbReference>
<dbReference type="AlphaFoldDB" id="A0A2M7QAT7"/>
<evidence type="ECO:0000256" key="3">
    <source>
        <dbReference type="SAM" id="MobiDB-lite"/>
    </source>
</evidence>